<dbReference type="EMBL" id="JAUSVK010000001">
    <property type="protein sequence ID" value="MDQ0393642.1"/>
    <property type="molecule type" value="Genomic_DNA"/>
</dbReference>
<evidence type="ECO:0008006" key="4">
    <source>
        <dbReference type="Google" id="ProtNLM"/>
    </source>
</evidence>
<evidence type="ECO:0000256" key="1">
    <source>
        <dbReference type="ARBA" id="ARBA00023002"/>
    </source>
</evidence>
<dbReference type="RefSeq" id="WP_307429262.1">
    <property type="nucleotide sequence ID" value="NZ_JAUSVK010000001.1"/>
</dbReference>
<dbReference type="InterPro" id="IPR036010">
    <property type="entry name" value="2Fe-2S_ferredoxin-like_sf"/>
</dbReference>
<dbReference type="InterPro" id="IPR042204">
    <property type="entry name" value="2Fe-2S-bd_N"/>
</dbReference>
<sequence>MFKRIDGAAARPGGTLFFEGRAVAFEAGDSVAAALLAASIDGFRDHAVTRSARGPYCMMGICFECLAEVDGVQNRQTCLLKAEDGMAVRRQRGARVLP</sequence>
<proteinExistence type="predicted"/>
<dbReference type="Gene3D" id="3.10.20.440">
    <property type="entry name" value="2Fe-2S iron-sulphur cluster binding domain, sarcosine oxidase, alpha subunit, N-terminal domain"/>
    <property type="match status" value="1"/>
</dbReference>
<dbReference type="SUPFAM" id="SSF54292">
    <property type="entry name" value="2Fe-2S ferredoxin-like"/>
    <property type="match status" value="1"/>
</dbReference>
<gene>
    <name evidence="2" type="ORF">J3R73_003434</name>
</gene>
<reference evidence="2 3" key="1">
    <citation type="submission" date="2023-07" db="EMBL/GenBank/DDBJ databases">
        <title>Genomic Encyclopedia of Type Strains, Phase IV (KMG-IV): sequencing the most valuable type-strain genomes for metagenomic binning, comparative biology and taxonomic classification.</title>
        <authorList>
            <person name="Goeker M."/>
        </authorList>
    </citation>
    <scope>NUCLEOTIDE SEQUENCE [LARGE SCALE GENOMIC DNA]</scope>
    <source>
        <strain evidence="2 3">DSM 5896</strain>
    </source>
</reference>
<evidence type="ECO:0000313" key="3">
    <source>
        <dbReference type="Proteomes" id="UP001237448"/>
    </source>
</evidence>
<organism evidence="2 3">
    <name type="scientific">Labrys monachus</name>
    <dbReference type="NCBI Taxonomy" id="217067"/>
    <lineage>
        <taxon>Bacteria</taxon>
        <taxon>Pseudomonadati</taxon>
        <taxon>Pseudomonadota</taxon>
        <taxon>Alphaproteobacteria</taxon>
        <taxon>Hyphomicrobiales</taxon>
        <taxon>Xanthobacteraceae</taxon>
        <taxon>Labrys</taxon>
    </lineage>
</organism>
<protein>
    <recommendedName>
        <fullName evidence="4">(2Fe-2S)-binding protein</fullName>
    </recommendedName>
</protein>
<keyword evidence="1" id="KW-0560">Oxidoreductase</keyword>
<accession>A0ABU0FG99</accession>
<dbReference type="Proteomes" id="UP001237448">
    <property type="component" value="Unassembled WGS sequence"/>
</dbReference>
<dbReference type="Pfam" id="PF13510">
    <property type="entry name" value="Fer2_4"/>
    <property type="match status" value="1"/>
</dbReference>
<comment type="caution">
    <text evidence="2">The sequence shown here is derived from an EMBL/GenBank/DDBJ whole genome shotgun (WGS) entry which is preliminary data.</text>
</comment>
<keyword evidence="3" id="KW-1185">Reference proteome</keyword>
<evidence type="ECO:0000313" key="2">
    <source>
        <dbReference type="EMBL" id="MDQ0393642.1"/>
    </source>
</evidence>
<name>A0ABU0FG99_9HYPH</name>